<evidence type="ECO:0000256" key="1">
    <source>
        <dbReference type="ARBA" id="ARBA00004141"/>
    </source>
</evidence>
<evidence type="ECO:0000256" key="5">
    <source>
        <dbReference type="ARBA" id="ARBA00023136"/>
    </source>
</evidence>
<feature type="transmembrane region" description="Helical" evidence="7">
    <location>
        <begin position="562"/>
        <end position="582"/>
    </location>
</feature>
<feature type="transmembrane region" description="Helical" evidence="7">
    <location>
        <begin position="6"/>
        <end position="27"/>
    </location>
</feature>
<dbReference type="Proteomes" id="UP000317593">
    <property type="component" value="Unassembled WGS sequence"/>
</dbReference>
<dbReference type="CDD" id="cd10329">
    <property type="entry name" value="SLC5sbd_SGLT1-like"/>
    <property type="match status" value="1"/>
</dbReference>
<dbReference type="NCBIfam" id="TIGR00813">
    <property type="entry name" value="sss"/>
    <property type="match status" value="1"/>
</dbReference>
<feature type="transmembrane region" description="Helical" evidence="7">
    <location>
        <begin position="82"/>
        <end position="99"/>
    </location>
</feature>
<feature type="transmembrane region" description="Helical" evidence="7">
    <location>
        <begin position="441"/>
        <end position="459"/>
    </location>
</feature>
<dbReference type="InterPro" id="IPR001734">
    <property type="entry name" value="Na/solute_symporter"/>
</dbReference>
<organism evidence="8 9">
    <name type="scientific">Fodinibius sediminis</name>
    <dbReference type="NCBI Taxonomy" id="1214077"/>
    <lineage>
        <taxon>Bacteria</taxon>
        <taxon>Pseudomonadati</taxon>
        <taxon>Balneolota</taxon>
        <taxon>Balneolia</taxon>
        <taxon>Balneolales</taxon>
        <taxon>Balneolaceae</taxon>
        <taxon>Fodinibius</taxon>
    </lineage>
</organism>
<dbReference type="PANTHER" id="PTHR11819:SF195">
    <property type="entry name" value="SODIUM_GLUCOSE COTRANSPORTER 4"/>
    <property type="match status" value="1"/>
</dbReference>
<accession>A0A521DPI7</accession>
<dbReference type="InterPro" id="IPR038377">
    <property type="entry name" value="Na/Glc_symporter_sf"/>
</dbReference>
<evidence type="ECO:0000256" key="6">
    <source>
        <dbReference type="RuleBase" id="RU362091"/>
    </source>
</evidence>
<feature type="transmembrane region" description="Helical" evidence="7">
    <location>
        <begin position="39"/>
        <end position="58"/>
    </location>
</feature>
<feature type="transmembrane region" description="Helical" evidence="7">
    <location>
        <begin position="257"/>
        <end position="275"/>
    </location>
</feature>
<proteinExistence type="inferred from homology"/>
<dbReference type="Gene3D" id="1.20.1730.10">
    <property type="entry name" value="Sodium/glucose cotransporter"/>
    <property type="match status" value="1"/>
</dbReference>
<reference evidence="8 9" key="1">
    <citation type="submission" date="2017-05" db="EMBL/GenBank/DDBJ databases">
        <authorList>
            <person name="Varghese N."/>
            <person name="Submissions S."/>
        </authorList>
    </citation>
    <scope>NUCLEOTIDE SEQUENCE [LARGE SCALE GENOMIC DNA]</scope>
    <source>
        <strain evidence="8 9">DSM 21194</strain>
    </source>
</reference>
<sequence length="584" mass="64731">MGTLALVDWMVIGLYFLLIAGLAWWVINQKTDTTTDYFLAGRHLGWIIVGTSIFASNIGSEHLVGLTGTGATDGVAMAHYELHAWCLLVLGWVMLPFYIRSRVFTMPEFLEKRFSPLARTLLSGISLIAYILTKIAVGIFAGGIVFSVLMPELSFMGMNSFWIGSILVIVFTGLYTVLGGLRAVAYTEAVQTLVLIFGSVMVLYYGLDAIGGWGRLYEIAGPEMFDLWKPIVPEGVDATWAPVMQEGQMAWYFNSNYPWVGMLFAAPIVGLWYWTTDQYIVQRALGAPNEKEGRRGTIAAAFLKLLPVFLFIIPGIIAFALAKSGEMAILQQELMNEQGEIINQNAQASFPLLVAHILPVGIRGIVVAGLLAALMSSLAGVFNASSTLFTMDFYSKFKPGASEQHLVWMGRLATVVMVIIGLLWIPVIQGSRGLYDYLQGVQAYLAPPIFVVFFFGIFFKRLNKQGALSALFIGLFLGIFRLAVDTPVMLGDGFTYAEGSFFWIINNIFFQYYSLFIFLVCIAVMFGVSYMTDPPKYEKISGLTYGTLTDEDKRLSRESWNWVDVSLSVLLVAVIGFIYIYFSG</sequence>
<feature type="transmembrane region" description="Helical" evidence="7">
    <location>
        <begin position="190"/>
        <end position="207"/>
    </location>
</feature>
<dbReference type="PANTHER" id="PTHR11819">
    <property type="entry name" value="SOLUTE CARRIER FAMILY 5"/>
    <property type="match status" value="1"/>
</dbReference>
<evidence type="ECO:0000256" key="3">
    <source>
        <dbReference type="ARBA" id="ARBA00022692"/>
    </source>
</evidence>
<keyword evidence="4 7" id="KW-1133">Transmembrane helix</keyword>
<feature type="transmembrane region" description="Helical" evidence="7">
    <location>
        <begin position="510"/>
        <end position="531"/>
    </location>
</feature>
<keyword evidence="5 7" id="KW-0472">Membrane</keyword>
<evidence type="ECO:0000256" key="2">
    <source>
        <dbReference type="ARBA" id="ARBA00006434"/>
    </source>
</evidence>
<dbReference type="PROSITE" id="PS50283">
    <property type="entry name" value="NA_SOLUT_SYMP_3"/>
    <property type="match status" value="1"/>
</dbReference>
<feature type="transmembrane region" description="Helical" evidence="7">
    <location>
        <begin position="120"/>
        <end position="149"/>
    </location>
</feature>
<dbReference type="OrthoDB" id="9814523at2"/>
<evidence type="ECO:0000256" key="4">
    <source>
        <dbReference type="ARBA" id="ARBA00022989"/>
    </source>
</evidence>
<dbReference type="Pfam" id="PF00474">
    <property type="entry name" value="SSF"/>
    <property type="match status" value="1"/>
</dbReference>
<dbReference type="AlphaFoldDB" id="A0A521DPI7"/>
<keyword evidence="9" id="KW-1185">Reference proteome</keyword>
<dbReference type="GO" id="GO:0005886">
    <property type="term" value="C:plasma membrane"/>
    <property type="evidence" value="ECO:0007669"/>
    <property type="project" value="TreeGrafter"/>
</dbReference>
<comment type="subcellular location">
    <subcellularLocation>
        <location evidence="1">Membrane</location>
        <topology evidence="1">Multi-pass membrane protein</topology>
    </subcellularLocation>
</comment>
<gene>
    <name evidence="8" type="ORF">SAMN06265218_11147</name>
</gene>
<feature type="transmembrane region" description="Helical" evidence="7">
    <location>
        <begin position="466"/>
        <end position="484"/>
    </location>
</feature>
<feature type="transmembrane region" description="Helical" evidence="7">
    <location>
        <begin position="360"/>
        <end position="385"/>
    </location>
</feature>
<dbReference type="GO" id="GO:0005412">
    <property type="term" value="F:D-glucose:sodium symporter activity"/>
    <property type="evidence" value="ECO:0007669"/>
    <property type="project" value="TreeGrafter"/>
</dbReference>
<name>A0A521DPI7_9BACT</name>
<comment type="similarity">
    <text evidence="2 6">Belongs to the sodium:solute symporter (SSF) (TC 2.A.21) family.</text>
</comment>
<evidence type="ECO:0000313" key="9">
    <source>
        <dbReference type="Proteomes" id="UP000317593"/>
    </source>
</evidence>
<feature type="transmembrane region" description="Helical" evidence="7">
    <location>
        <begin position="296"/>
        <end position="322"/>
    </location>
</feature>
<evidence type="ECO:0000313" key="8">
    <source>
        <dbReference type="EMBL" id="SMO72840.1"/>
    </source>
</evidence>
<dbReference type="EMBL" id="FXTH01000011">
    <property type="protein sequence ID" value="SMO72840.1"/>
    <property type="molecule type" value="Genomic_DNA"/>
</dbReference>
<feature type="transmembrane region" description="Helical" evidence="7">
    <location>
        <begin position="161"/>
        <end position="178"/>
    </location>
</feature>
<protein>
    <submittedName>
        <fullName evidence="8">Solute:Na+ symporter, SSS family</fullName>
    </submittedName>
</protein>
<evidence type="ECO:0000256" key="7">
    <source>
        <dbReference type="SAM" id="Phobius"/>
    </source>
</evidence>
<feature type="transmembrane region" description="Helical" evidence="7">
    <location>
        <begin position="406"/>
        <end position="429"/>
    </location>
</feature>
<keyword evidence="3 7" id="KW-0812">Transmembrane</keyword>
<dbReference type="RefSeq" id="WP_142714963.1">
    <property type="nucleotide sequence ID" value="NZ_FXTH01000011.1"/>
</dbReference>